<dbReference type="Pfam" id="PF08282">
    <property type="entry name" value="Hydrolase_3"/>
    <property type="match status" value="2"/>
</dbReference>
<sequence>MADPFYFGIIGLARTLFTLEGLCFRVTGTENVPAKGGAVVVMNHTGYLDFAYAGIPFRSCRRYVRYMAKSEVFDHPIAGPIMRGMKHIPVDRIDGSESYRQAVDYLRSGRLVGVFPESTISRSFEIKDFRKGAVRMAQEAGVPLIPVTIVGSQRVWTKGHPKRLGRTRTPIYINVLSPIHPDGDAATETDRLRDVMVNDLDRLWEMYLQDNGPIKGDEYWIPARYGGAAPPFEVAQREDNAVAEERHGIRKLRDDLNNLTHVVTTTTRDIVNKSVSMSSDAWAKSSDAVKSASVSARDSVTESAAALNEKMPWQADEETKLRKRADKLEKNKRKEEIKEAKTAEKEAEKAEQAEKAKAEKALKKKENDKRDDGAEKIVESLQTSFDSLYEETSKNNHEGASKIIEARDSFYRSSRELLQSVQSATASMTDATRDIEWMSLDKTLTSLIGQTKQIRDKIPARIKSKLPSDVAAVCSDIDGTILHENTISDATCDVFEQLNAHGVEVLLATGRAIEEVDPVVEQLPISPIAICANGAVVYDTKDKRVLHVEGFFEGGADILTHQIEEDIPDAQIIVRTVDNTAVKVVVKADMPSEDIADALDDSVRERSTLTYSNPYGSIELGPIGVNKSTGAEWYFHNKGIDPSHVIAFGDMPNDTELLSYVGAGITMGNADRDLIRDASWVTSSVEDDGVAEVLKYVVKRFEDQDADVHDADSADQADSPSPTAEK</sequence>
<dbReference type="AlphaFoldDB" id="A0A2W5SYK7"/>
<dbReference type="NCBIfam" id="TIGR01484">
    <property type="entry name" value="HAD-SF-IIB"/>
    <property type="match status" value="1"/>
</dbReference>
<feature type="domain" description="Phospholipid/glycerol acyltransferase" evidence="2">
    <location>
        <begin position="38"/>
        <end position="152"/>
    </location>
</feature>
<dbReference type="GO" id="GO:0016791">
    <property type="term" value="F:phosphatase activity"/>
    <property type="evidence" value="ECO:0007669"/>
    <property type="project" value="TreeGrafter"/>
</dbReference>
<dbReference type="Proteomes" id="UP000249432">
    <property type="component" value="Unassembled WGS sequence"/>
</dbReference>
<dbReference type="GO" id="GO:0000287">
    <property type="term" value="F:magnesium ion binding"/>
    <property type="evidence" value="ECO:0007669"/>
    <property type="project" value="TreeGrafter"/>
</dbReference>
<dbReference type="SMART" id="SM00563">
    <property type="entry name" value="PlsC"/>
    <property type="match status" value="1"/>
</dbReference>
<dbReference type="InterPro" id="IPR023214">
    <property type="entry name" value="HAD_sf"/>
</dbReference>
<evidence type="ECO:0000256" key="1">
    <source>
        <dbReference type="SAM" id="MobiDB-lite"/>
    </source>
</evidence>
<protein>
    <recommendedName>
        <fullName evidence="2">Phospholipid/glycerol acyltransferase domain-containing protein</fullName>
    </recommendedName>
</protein>
<reference evidence="3 4" key="1">
    <citation type="submission" date="2017-08" db="EMBL/GenBank/DDBJ databases">
        <title>Infants hospitalized years apart are colonized by the same room-sourced microbial strains.</title>
        <authorList>
            <person name="Brooks B."/>
            <person name="Olm M.R."/>
            <person name="Firek B.A."/>
            <person name="Baker R."/>
            <person name="Thomas B.C."/>
            <person name="Morowitz M.J."/>
            <person name="Banfield J.F."/>
        </authorList>
    </citation>
    <scope>NUCLEOTIDE SEQUENCE [LARGE SCALE GENOMIC DNA]</scope>
    <source>
        <strain evidence="3">S2_003_000_R1_3</strain>
    </source>
</reference>
<proteinExistence type="predicted"/>
<dbReference type="CDD" id="cd07989">
    <property type="entry name" value="LPLAT_AGPAT-like"/>
    <property type="match status" value="1"/>
</dbReference>
<dbReference type="Gene3D" id="3.40.50.1000">
    <property type="entry name" value="HAD superfamily/HAD-like"/>
    <property type="match status" value="2"/>
</dbReference>
<dbReference type="InterPro" id="IPR002123">
    <property type="entry name" value="Plipid/glycerol_acylTrfase"/>
</dbReference>
<feature type="region of interest" description="Disordered" evidence="1">
    <location>
        <begin position="303"/>
        <end position="375"/>
    </location>
</feature>
<evidence type="ECO:0000313" key="4">
    <source>
        <dbReference type="Proteomes" id="UP000249432"/>
    </source>
</evidence>
<accession>A0A2W5SYK7</accession>
<dbReference type="InterPro" id="IPR036412">
    <property type="entry name" value="HAD-like_sf"/>
</dbReference>
<dbReference type="PANTHER" id="PTHR10000">
    <property type="entry name" value="PHOSPHOSERINE PHOSPHATASE"/>
    <property type="match status" value="1"/>
</dbReference>
<dbReference type="Gene3D" id="3.30.1240.10">
    <property type="match status" value="1"/>
</dbReference>
<evidence type="ECO:0000313" key="3">
    <source>
        <dbReference type="EMBL" id="PZR06847.1"/>
    </source>
</evidence>
<dbReference type="SUPFAM" id="SSF69593">
    <property type="entry name" value="Glycerol-3-phosphate (1)-acyltransferase"/>
    <property type="match status" value="1"/>
</dbReference>
<feature type="region of interest" description="Disordered" evidence="1">
    <location>
        <begin position="705"/>
        <end position="726"/>
    </location>
</feature>
<dbReference type="InterPro" id="IPR006379">
    <property type="entry name" value="HAD-SF_hydro_IIB"/>
</dbReference>
<dbReference type="GO" id="GO:0016746">
    <property type="term" value="F:acyltransferase activity"/>
    <property type="evidence" value="ECO:0007669"/>
    <property type="project" value="InterPro"/>
</dbReference>
<dbReference type="PANTHER" id="PTHR10000:SF8">
    <property type="entry name" value="HAD SUPERFAMILY HYDROLASE-LIKE, TYPE 3"/>
    <property type="match status" value="1"/>
</dbReference>
<name>A0A2W5SYK7_9CORY</name>
<dbReference type="SUPFAM" id="SSF56784">
    <property type="entry name" value="HAD-like"/>
    <property type="match status" value="1"/>
</dbReference>
<feature type="compositionally biased region" description="Basic and acidic residues" evidence="1">
    <location>
        <begin position="326"/>
        <end position="375"/>
    </location>
</feature>
<organism evidence="3 4">
    <name type="scientific">Corynebacterium kroppenstedtii</name>
    <dbReference type="NCBI Taxonomy" id="161879"/>
    <lineage>
        <taxon>Bacteria</taxon>
        <taxon>Bacillati</taxon>
        <taxon>Actinomycetota</taxon>
        <taxon>Actinomycetes</taxon>
        <taxon>Mycobacteriales</taxon>
        <taxon>Corynebacteriaceae</taxon>
        <taxon>Corynebacterium</taxon>
    </lineage>
</organism>
<dbReference type="RefSeq" id="WP_303733910.1">
    <property type="nucleotide sequence ID" value="NZ_CAKZHK010000006.1"/>
</dbReference>
<dbReference type="EMBL" id="QFRA01000001">
    <property type="protein sequence ID" value="PZR06847.1"/>
    <property type="molecule type" value="Genomic_DNA"/>
</dbReference>
<evidence type="ECO:0000259" key="2">
    <source>
        <dbReference type="SMART" id="SM00563"/>
    </source>
</evidence>
<comment type="caution">
    <text evidence="3">The sequence shown here is derived from an EMBL/GenBank/DDBJ whole genome shotgun (WGS) entry which is preliminary data.</text>
</comment>
<gene>
    <name evidence="3" type="ORF">DI525_00830</name>
</gene>
<dbReference type="GO" id="GO:0005829">
    <property type="term" value="C:cytosol"/>
    <property type="evidence" value="ECO:0007669"/>
    <property type="project" value="TreeGrafter"/>
</dbReference>
<dbReference type="Pfam" id="PF01553">
    <property type="entry name" value="Acyltransferase"/>
    <property type="match status" value="1"/>
</dbReference>